<name>A0A8J6P967_9FLAO</name>
<feature type="domain" description="Rod shape-determining protein MreC beta-barrel core" evidence="5">
    <location>
        <begin position="97"/>
        <end position="245"/>
    </location>
</feature>
<evidence type="ECO:0000256" key="4">
    <source>
        <dbReference type="ARBA" id="ARBA00032089"/>
    </source>
</evidence>
<evidence type="ECO:0000256" key="3">
    <source>
        <dbReference type="ARBA" id="ARBA00022960"/>
    </source>
</evidence>
<organism evidence="6 7">
    <name type="scientific">Taishania pollutisoli</name>
    <dbReference type="NCBI Taxonomy" id="2766479"/>
    <lineage>
        <taxon>Bacteria</taxon>
        <taxon>Pseudomonadati</taxon>
        <taxon>Bacteroidota</taxon>
        <taxon>Flavobacteriia</taxon>
        <taxon>Flavobacteriales</taxon>
        <taxon>Crocinitomicaceae</taxon>
        <taxon>Taishania</taxon>
    </lineage>
</organism>
<evidence type="ECO:0000313" key="7">
    <source>
        <dbReference type="Proteomes" id="UP000652681"/>
    </source>
</evidence>
<evidence type="ECO:0000256" key="2">
    <source>
        <dbReference type="ARBA" id="ARBA00013855"/>
    </source>
</evidence>
<protein>
    <recommendedName>
        <fullName evidence="2">Cell shape-determining protein MreC</fullName>
    </recommendedName>
    <alternativeName>
        <fullName evidence="4">Cell shape protein MreC</fullName>
    </alternativeName>
</protein>
<dbReference type="Proteomes" id="UP000652681">
    <property type="component" value="Unassembled WGS sequence"/>
</dbReference>
<proteinExistence type="inferred from homology"/>
<reference evidence="6" key="1">
    <citation type="submission" date="2020-09" db="EMBL/GenBank/DDBJ databases">
        <title>Taishania pollutisoli gen. nov., sp. nov., Isolated from Tetrabromobisphenol A-Contaminated Soil.</title>
        <authorList>
            <person name="Chen Q."/>
        </authorList>
    </citation>
    <scope>NUCLEOTIDE SEQUENCE</scope>
    <source>
        <strain evidence="6">CZZ-1</strain>
    </source>
</reference>
<dbReference type="InterPro" id="IPR055342">
    <property type="entry name" value="MreC_beta-barrel_core"/>
</dbReference>
<dbReference type="EMBL" id="JACVEL010000004">
    <property type="protein sequence ID" value="MBC9812496.1"/>
    <property type="molecule type" value="Genomic_DNA"/>
</dbReference>
<evidence type="ECO:0000256" key="1">
    <source>
        <dbReference type="ARBA" id="ARBA00009369"/>
    </source>
</evidence>
<comment type="similarity">
    <text evidence="1">Belongs to the MreC family.</text>
</comment>
<comment type="caution">
    <text evidence="6">The sequence shown here is derived from an EMBL/GenBank/DDBJ whole genome shotgun (WGS) entry which is preliminary data.</text>
</comment>
<dbReference type="InterPro" id="IPR042175">
    <property type="entry name" value="Cell/Rod_MreC_2"/>
</dbReference>
<dbReference type="RefSeq" id="WP_216714027.1">
    <property type="nucleotide sequence ID" value="NZ_JACVEL010000004.1"/>
</dbReference>
<gene>
    <name evidence="6" type="ORF">H9Y05_08450</name>
</gene>
<keyword evidence="3" id="KW-0133">Cell shape</keyword>
<dbReference type="AlphaFoldDB" id="A0A8J6P967"/>
<dbReference type="PANTHER" id="PTHR34138:SF1">
    <property type="entry name" value="CELL SHAPE-DETERMINING PROTEIN MREC"/>
    <property type="match status" value="1"/>
</dbReference>
<dbReference type="PANTHER" id="PTHR34138">
    <property type="entry name" value="CELL SHAPE-DETERMINING PROTEIN MREC"/>
    <property type="match status" value="1"/>
</dbReference>
<keyword evidence="7" id="KW-1185">Reference proteome</keyword>
<dbReference type="GO" id="GO:0008360">
    <property type="term" value="P:regulation of cell shape"/>
    <property type="evidence" value="ECO:0007669"/>
    <property type="project" value="UniProtKB-KW"/>
</dbReference>
<dbReference type="InterPro" id="IPR042177">
    <property type="entry name" value="Cell/Rod_1"/>
</dbReference>
<evidence type="ECO:0000259" key="5">
    <source>
        <dbReference type="Pfam" id="PF04085"/>
    </source>
</evidence>
<dbReference type="GO" id="GO:0005886">
    <property type="term" value="C:plasma membrane"/>
    <property type="evidence" value="ECO:0007669"/>
    <property type="project" value="TreeGrafter"/>
</dbReference>
<accession>A0A8J6P967</accession>
<dbReference type="Gene3D" id="2.40.10.340">
    <property type="entry name" value="Rod shape-determining protein MreC, domain 1"/>
    <property type="match status" value="1"/>
</dbReference>
<dbReference type="Gene3D" id="2.40.10.350">
    <property type="entry name" value="Rod shape-determining protein MreC, domain 2"/>
    <property type="match status" value="1"/>
</dbReference>
<evidence type="ECO:0000313" key="6">
    <source>
        <dbReference type="EMBL" id="MBC9812496.1"/>
    </source>
</evidence>
<sequence length="265" mass="30343">MVFAVLQVIALSFYFSFFYYPRSQYLTTTATVNAKIWEARNAVTKQLKLSHTNTELQKSNAELMKKLPQSFMRIDDNLVKINDTLYRQQYEYIPAEVINSTVEKRNNYFTINVGSIHGVERGLGVISDNGVVGVIHRCSEHYSIVKSVLTENINISVVIEDMGLYGLLKWDGMDPRRGSVAGISNDLHIKKWSKVVTREGTGIFPKGIMVGKVEKLKNVEGEAFWDVSILFSEDYRKLQRVYVVKNLLATEQQKLERLIPRDPKE</sequence>
<dbReference type="Pfam" id="PF04085">
    <property type="entry name" value="MreC"/>
    <property type="match status" value="1"/>
</dbReference>
<dbReference type="InterPro" id="IPR007221">
    <property type="entry name" value="MreC"/>
</dbReference>